<reference evidence="2 3" key="1">
    <citation type="submission" date="2019-12" db="EMBL/GenBank/DDBJ databases">
        <authorList>
            <person name="Huq M.A."/>
        </authorList>
    </citation>
    <scope>NUCLEOTIDE SEQUENCE [LARGE SCALE GENOMIC DNA]</scope>
    <source>
        <strain evidence="2 3">MAH-25</strain>
    </source>
</reference>
<dbReference type="PANTHER" id="PTHR36156">
    <property type="entry name" value="SLR2101 PROTEIN"/>
    <property type="match status" value="1"/>
</dbReference>
<dbReference type="CDD" id="cd02231">
    <property type="entry name" value="cupin_BLL6423-like"/>
    <property type="match status" value="1"/>
</dbReference>
<dbReference type="InterPro" id="IPR014710">
    <property type="entry name" value="RmlC-like_jellyroll"/>
</dbReference>
<dbReference type="Pfam" id="PF07883">
    <property type="entry name" value="Cupin_2"/>
    <property type="match status" value="1"/>
</dbReference>
<protein>
    <submittedName>
        <fullName evidence="2">Cupin domain-containing protein</fullName>
    </submittedName>
</protein>
<feature type="domain" description="Cupin type-2" evidence="1">
    <location>
        <begin position="113"/>
        <end position="172"/>
    </location>
</feature>
<dbReference type="InterPro" id="IPR013096">
    <property type="entry name" value="Cupin_2"/>
</dbReference>
<dbReference type="RefSeq" id="WP_157399048.1">
    <property type="nucleotide sequence ID" value="NZ_WSEL01000009.1"/>
</dbReference>
<dbReference type="SUPFAM" id="SSF51182">
    <property type="entry name" value="RmlC-like cupins"/>
    <property type="match status" value="1"/>
</dbReference>
<comment type="caution">
    <text evidence="2">The sequence shown here is derived from an EMBL/GenBank/DDBJ whole genome shotgun (WGS) entry which is preliminary data.</text>
</comment>
<dbReference type="EMBL" id="WSEL01000009">
    <property type="protein sequence ID" value="MVQ30947.1"/>
    <property type="molecule type" value="Genomic_DNA"/>
</dbReference>
<dbReference type="Gene3D" id="2.60.120.10">
    <property type="entry name" value="Jelly Rolls"/>
    <property type="match status" value="1"/>
</dbReference>
<sequence length="183" mass="20081">MHPTHQIRRIVTGHDDSGKAIVEMDGICPHVKVRPGAGFVSSLLWVTDETPARADVHGDRAERTIGVPPPPNGSILRVVDFPPVDENTEKIDQAELVKSMGAQHHAHGGGPARHPYMHRTKSVDYAIVLQGEIDMLLDDSEVHMKAGDFLIQQGTNHAWVNRSKEVCRIAFVLIDGVDPLDKA</sequence>
<accession>A0A6N8IVU7</accession>
<dbReference type="InterPro" id="IPR011051">
    <property type="entry name" value="RmlC_Cupin_sf"/>
</dbReference>
<evidence type="ECO:0000313" key="2">
    <source>
        <dbReference type="EMBL" id="MVQ30947.1"/>
    </source>
</evidence>
<proteinExistence type="predicted"/>
<gene>
    <name evidence="2" type="ORF">GON04_15920</name>
</gene>
<dbReference type="PANTHER" id="PTHR36156:SF2">
    <property type="entry name" value="CUPIN TYPE-2 DOMAIN-CONTAINING PROTEIN"/>
    <property type="match status" value="1"/>
</dbReference>
<dbReference type="Proteomes" id="UP000469385">
    <property type="component" value="Unassembled WGS sequence"/>
</dbReference>
<organism evidence="2 3">
    <name type="scientific">Ramlibacter pinisoli</name>
    <dbReference type="NCBI Taxonomy" id="2682844"/>
    <lineage>
        <taxon>Bacteria</taxon>
        <taxon>Pseudomonadati</taxon>
        <taxon>Pseudomonadota</taxon>
        <taxon>Betaproteobacteria</taxon>
        <taxon>Burkholderiales</taxon>
        <taxon>Comamonadaceae</taxon>
        <taxon>Ramlibacter</taxon>
    </lineage>
</organism>
<evidence type="ECO:0000313" key="3">
    <source>
        <dbReference type="Proteomes" id="UP000469385"/>
    </source>
</evidence>
<dbReference type="Gene3D" id="2.20.70.150">
    <property type="match status" value="1"/>
</dbReference>
<dbReference type="InterPro" id="IPR047142">
    <property type="entry name" value="OryJ/VirC-like"/>
</dbReference>
<keyword evidence="3" id="KW-1185">Reference proteome</keyword>
<dbReference type="AlphaFoldDB" id="A0A6N8IVU7"/>
<name>A0A6N8IVU7_9BURK</name>
<evidence type="ECO:0000259" key="1">
    <source>
        <dbReference type="Pfam" id="PF07883"/>
    </source>
</evidence>